<dbReference type="InterPro" id="IPR048335">
    <property type="entry name" value="Pellino_RING"/>
</dbReference>
<evidence type="ECO:0000259" key="3">
    <source>
        <dbReference type="Pfam" id="PF04710"/>
    </source>
</evidence>
<feature type="domain" description="Pellino RING" evidence="4">
    <location>
        <begin position="320"/>
        <end position="446"/>
    </location>
</feature>
<accession>A0A6G0W698</accession>
<keyword evidence="6" id="KW-1185">Reference proteome</keyword>
<dbReference type="GO" id="GO:0000209">
    <property type="term" value="P:protein polyubiquitination"/>
    <property type="evidence" value="ECO:0007669"/>
    <property type="project" value="InterPro"/>
</dbReference>
<reference evidence="5 6" key="1">
    <citation type="submission" date="2019-07" db="EMBL/GenBank/DDBJ databases">
        <title>Genomics analysis of Aphanomyces spp. identifies a new class of oomycete effector associated with host adaptation.</title>
        <authorList>
            <person name="Gaulin E."/>
        </authorList>
    </citation>
    <scope>NUCLEOTIDE SEQUENCE [LARGE SCALE GENOMIC DNA]</scope>
    <source>
        <strain evidence="5 6">ATCC 201684</strain>
    </source>
</reference>
<dbReference type="PANTHER" id="PTHR12098:SF2">
    <property type="entry name" value="PROTEIN PELLINO"/>
    <property type="match status" value="1"/>
</dbReference>
<proteinExistence type="inferred from homology"/>
<dbReference type="InterPro" id="IPR048334">
    <property type="entry name" value="Pellino_FHA"/>
</dbReference>
<comment type="similarity">
    <text evidence="1">Belongs to the pellino family.</text>
</comment>
<feature type="domain" description="Pellino FHA" evidence="3">
    <location>
        <begin position="81"/>
        <end position="178"/>
    </location>
</feature>
<sequence length="450" mass="49666">MSSSSSSYGELVVLGYTSYRRVDSAEKIPDKCQWIPVGAPNSRFLLEPSKSQRRAVVPRATRLAKTLTSKTELSTTLRVACKSPASHFVCMPTSPTSSSMFVTEFVPSPSHDMFQVGRQPTVVNDFVVPGHLHGSKGTISRFAVRILCDRSPPYDCRVFAGGFDTDGQMVLPPNAHKFCPRCAQWTKDWTNHLLCLPQVGLPAAQTSDLLLYELDNNQTEDDQEAMDALTRNGVRLWLPEAQAWFEVSVHGRLYAVADPKTDSKRSFHRPTSGPVSRQAVLSHGCLLDIGGVHLKFLSHQWTSQRRNSVSSMAARLEKLNVHCPVQLHPLQFTDEDDAETLPHVYPACGHVCGYNARMAKARQCPLCRTPGVLVPLRLATSNGQRLLSVEERQSPDAVFNPCGHIAGATLAAESAKLRLPTGKSICPFCAKALDATRPFSKLYFYRESDS</sequence>
<organism evidence="5 6">
    <name type="scientific">Aphanomyces euteiches</name>
    <dbReference type="NCBI Taxonomy" id="100861"/>
    <lineage>
        <taxon>Eukaryota</taxon>
        <taxon>Sar</taxon>
        <taxon>Stramenopiles</taxon>
        <taxon>Oomycota</taxon>
        <taxon>Saprolegniomycetes</taxon>
        <taxon>Saprolegniales</taxon>
        <taxon>Verrucalvaceae</taxon>
        <taxon>Aphanomyces</taxon>
    </lineage>
</organism>
<dbReference type="EMBL" id="VJMJ01000330">
    <property type="protein sequence ID" value="KAF0722585.1"/>
    <property type="molecule type" value="Genomic_DNA"/>
</dbReference>
<dbReference type="VEuPathDB" id="FungiDB:AeMF1_002171"/>
<evidence type="ECO:0000256" key="1">
    <source>
        <dbReference type="ARBA" id="ARBA00005639"/>
    </source>
</evidence>
<gene>
    <name evidence="5" type="ORF">Ae201684_018318</name>
</gene>
<dbReference type="AlphaFoldDB" id="A0A6G0W698"/>
<dbReference type="GO" id="GO:0061630">
    <property type="term" value="F:ubiquitin protein ligase activity"/>
    <property type="evidence" value="ECO:0007669"/>
    <property type="project" value="InterPro"/>
</dbReference>
<protein>
    <submittedName>
        <fullName evidence="5">Uncharacterized protein</fullName>
    </submittedName>
</protein>
<dbReference type="InterPro" id="IPR006800">
    <property type="entry name" value="Pellino_fam"/>
</dbReference>
<dbReference type="PANTHER" id="PTHR12098">
    <property type="entry name" value="E3 UBIQUITIN-PROTEIN LIGASE PELLINO-RELATED"/>
    <property type="match status" value="1"/>
</dbReference>
<dbReference type="GO" id="GO:0008592">
    <property type="term" value="P:regulation of Toll signaling pathway"/>
    <property type="evidence" value="ECO:0007669"/>
    <property type="project" value="InterPro"/>
</dbReference>
<dbReference type="Pfam" id="PF20723">
    <property type="entry name" value="Pellino_RING"/>
    <property type="match status" value="1"/>
</dbReference>
<evidence type="ECO:0000259" key="4">
    <source>
        <dbReference type="Pfam" id="PF20723"/>
    </source>
</evidence>
<evidence type="ECO:0000256" key="2">
    <source>
        <dbReference type="ARBA" id="ARBA00022553"/>
    </source>
</evidence>
<name>A0A6G0W698_9STRA</name>
<dbReference type="Pfam" id="PF04710">
    <property type="entry name" value="Pellino_FHA"/>
    <property type="match status" value="1"/>
</dbReference>
<evidence type="ECO:0000313" key="5">
    <source>
        <dbReference type="EMBL" id="KAF0722585.1"/>
    </source>
</evidence>
<dbReference type="Proteomes" id="UP000481153">
    <property type="component" value="Unassembled WGS sequence"/>
</dbReference>
<evidence type="ECO:0000313" key="6">
    <source>
        <dbReference type="Proteomes" id="UP000481153"/>
    </source>
</evidence>
<comment type="caution">
    <text evidence="5">The sequence shown here is derived from an EMBL/GenBank/DDBJ whole genome shotgun (WGS) entry which is preliminary data.</text>
</comment>
<keyword evidence="2" id="KW-0597">Phosphoprotein</keyword>